<proteinExistence type="predicted"/>
<accession>A0A225W2W8</accession>
<organism evidence="1 2">
    <name type="scientific">Phytophthora megakarya</name>
    <dbReference type="NCBI Taxonomy" id="4795"/>
    <lineage>
        <taxon>Eukaryota</taxon>
        <taxon>Sar</taxon>
        <taxon>Stramenopiles</taxon>
        <taxon>Oomycota</taxon>
        <taxon>Peronosporomycetes</taxon>
        <taxon>Peronosporales</taxon>
        <taxon>Peronosporaceae</taxon>
        <taxon>Phytophthora</taxon>
    </lineage>
</organism>
<dbReference type="AlphaFoldDB" id="A0A225W2W8"/>
<evidence type="ECO:0000313" key="2">
    <source>
        <dbReference type="Proteomes" id="UP000198211"/>
    </source>
</evidence>
<protein>
    <submittedName>
        <fullName evidence="1">Uncharacterized protein</fullName>
    </submittedName>
</protein>
<name>A0A225W2W8_9STRA</name>
<comment type="caution">
    <text evidence="1">The sequence shown here is derived from an EMBL/GenBank/DDBJ whole genome shotgun (WGS) entry which is preliminary data.</text>
</comment>
<gene>
    <name evidence="1" type="ORF">PHMEG_00015637</name>
</gene>
<sequence length="67" mass="7742">MGKNQLNPAIKKPYSLREQLRCLDKAEPARLQWTNCATVEEQIAHLPEVVRNKILPKAEWESLSEDI</sequence>
<keyword evidence="2" id="KW-1185">Reference proteome</keyword>
<dbReference type="Proteomes" id="UP000198211">
    <property type="component" value="Unassembled WGS sequence"/>
</dbReference>
<reference evidence="2" key="1">
    <citation type="submission" date="2017-03" db="EMBL/GenBank/DDBJ databases">
        <title>Phytopthora megakarya and P. palmivora, two closely related causual agents of cacao black pod achieved similar genome size and gene model numbers by different mechanisms.</title>
        <authorList>
            <person name="Ali S."/>
            <person name="Shao J."/>
            <person name="Larry D.J."/>
            <person name="Kronmiller B."/>
            <person name="Shen D."/>
            <person name="Strem M.D."/>
            <person name="Melnick R.L."/>
            <person name="Guiltinan M.J."/>
            <person name="Tyler B.M."/>
            <person name="Meinhardt L.W."/>
            <person name="Bailey B.A."/>
        </authorList>
    </citation>
    <scope>NUCLEOTIDE SEQUENCE [LARGE SCALE GENOMIC DNA]</scope>
    <source>
        <strain evidence="2">zdho120</strain>
    </source>
</reference>
<evidence type="ECO:0000313" key="1">
    <source>
        <dbReference type="EMBL" id="OWZ11357.1"/>
    </source>
</evidence>
<dbReference type="EMBL" id="NBNE01002147">
    <property type="protein sequence ID" value="OWZ11357.1"/>
    <property type="molecule type" value="Genomic_DNA"/>
</dbReference>